<dbReference type="EMBL" id="LJQB01000086">
    <property type="protein sequence ID" value="KPW82030.1"/>
    <property type="molecule type" value="Genomic_DNA"/>
</dbReference>
<gene>
    <name evidence="1" type="ORF">ALO92_02987</name>
</gene>
<protein>
    <submittedName>
        <fullName evidence="1">Uncharacterized protein</fullName>
    </submittedName>
</protein>
<dbReference type="AlphaFoldDB" id="A0A0N8R0S8"/>
<comment type="caution">
    <text evidence="1">The sequence shown here is derived from an EMBL/GenBank/DDBJ whole genome shotgun (WGS) entry which is preliminary data.</text>
</comment>
<sequence>MCGKDEVMPIENQIDDFELNGSQPARPALLCFQVGDQDWVAAVDEAGARQVLEEMNGEEPGTYHDWDVELTSESMLDKQWIDEDTPHAECGCLRQWLAEANEPTYLAGVE</sequence>
<evidence type="ECO:0000313" key="2">
    <source>
        <dbReference type="Proteomes" id="UP000050411"/>
    </source>
</evidence>
<dbReference type="Proteomes" id="UP000050411">
    <property type="component" value="Unassembled WGS sequence"/>
</dbReference>
<evidence type="ECO:0000313" key="1">
    <source>
        <dbReference type="EMBL" id="KPW82030.1"/>
    </source>
</evidence>
<reference evidence="1 2" key="1">
    <citation type="submission" date="2015-09" db="EMBL/GenBank/DDBJ databases">
        <title>Genome announcement of multiple Pseudomonas syringae strains.</title>
        <authorList>
            <person name="Thakur S."/>
            <person name="Wang P.W."/>
            <person name="Gong Y."/>
            <person name="Weir B.S."/>
            <person name="Guttman D.S."/>
        </authorList>
    </citation>
    <scope>NUCLEOTIDE SEQUENCE [LARGE SCALE GENOMIC DNA]</scope>
    <source>
        <strain evidence="1 2">ICMP19117</strain>
    </source>
</reference>
<accession>A0A0N8R0S8</accession>
<dbReference type="PATRIC" id="fig|200452.3.peg.3580"/>
<proteinExistence type="predicted"/>
<organism evidence="1 2">
    <name type="scientific">Pseudomonas congelans</name>
    <dbReference type="NCBI Taxonomy" id="200452"/>
    <lineage>
        <taxon>Bacteria</taxon>
        <taxon>Pseudomonadati</taxon>
        <taxon>Pseudomonadota</taxon>
        <taxon>Gammaproteobacteria</taxon>
        <taxon>Pseudomonadales</taxon>
        <taxon>Pseudomonadaceae</taxon>
        <taxon>Pseudomonas</taxon>
    </lineage>
</organism>
<name>A0A0N8R0S8_9PSED</name>